<evidence type="ECO:0000256" key="6">
    <source>
        <dbReference type="SAM" id="Phobius"/>
    </source>
</evidence>
<dbReference type="PANTHER" id="PTHR33529:SF6">
    <property type="entry name" value="YJGP_YJGQ FAMILY PERMEASE"/>
    <property type="match status" value="1"/>
</dbReference>
<proteinExistence type="predicted"/>
<evidence type="ECO:0000313" key="7">
    <source>
        <dbReference type="EMBL" id="PLW77401.1"/>
    </source>
</evidence>
<feature type="transmembrane region" description="Helical" evidence="6">
    <location>
        <begin position="114"/>
        <end position="133"/>
    </location>
</feature>
<evidence type="ECO:0000256" key="3">
    <source>
        <dbReference type="ARBA" id="ARBA00022692"/>
    </source>
</evidence>
<keyword evidence="4 6" id="KW-1133">Transmembrane helix</keyword>
<protein>
    <submittedName>
        <fullName evidence="7">LPS export ABC transporter permease LptF</fullName>
    </submittedName>
</protein>
<feature type="transmembrane region" description="Helical" evidence="6">
    <location>
        <begin position="20"/>
        <end position="45"/>
    </location>
</feature>
<comment type="subcellular location">
    <subcellularLocation>
        <location evidence="1">Cell membrane</location>
        <topology evidence="1">Multi-pass membrane protein</topology>
    </subcellularLocation>
</comment>
<organism evidence="7 8">
    <name type="scientific">Cohaesibacter celericrescens</name>
    <dbReference type="NCBI Taxonomy" id="2067669"/>
    <lineage>
        <taxon>Bacteria</taxon>
        <taxon>Pseudomonadati</taxon>
        <taxon>Pseudomonadota</taxon>
        <taxon>Alphaproteobacteria</taxon>
        <taxon>Hyphomicrobiales</taxon>
        <taxon>Cohaesibacteraceae</taxon>
    </lineage>
</organism>
<dbReference type="InterPro" id="IPR005495">
    <property type="entry name" value="LptG/LptF_permease"/>
</dbReference>
<dbReference type="GO" id="GO:0043190">
    <property type="term" value="C:ATP-binding cassette (ABC) transporter complex"/>
    <property type="evidence" value="ECO:0007669"/>
    <property type="project" value="TreeGrafter"/>
</dbReference>
<feature type="transmembrane region" description="Helical" evidence="6">
    <location>
        <begin position="364"/>
        <end position="383"/>
    </location>
</feature>
<dbReference type="EMBL" id="PKUQ01000016">
    <property type="protein sequence ID" value="PLW77401.1"/>
    <property type="molecule type" value="Genomic_DNA"/>
</dbReference>
<dbReference type="Proteomes" id="UP000234881">
    <property type="component" value="Unassembled WGS sequence"/>
</dbReference>
<name>A0A2N5XS98_9HYPH</name>
<keyword evidence="2" id="KW-1003">Cell membrane</keyword>
<accession>A0A2N5XS98</accession>
<evidence type="ECO:0000256" key="1">
    <source>
        <dbReference type="ARBA" id="ARBA00004651"/>
    </source>
</evidence>
<reference evidence="7 8" key="1">
    <citation type="submission" date="2018-01" db="EMBL/GenBank/DDBJ databases">
        <title>The draft genome sequence of Cohaesibacter sp. H1304.</title>
        <authorList>
            <person name="Wang N.-N."/>
            <person name="Du Z.-J."/>
        </authorList>
    </citation>
    <scope>NUCLEOTIDE SEQUENCE [LARGE SCALE GENOMIC DNA]</scope>
    <source>
        <strain evidence="7 8">H1304</strain>
    </source>
</reference>
<dbReference type="AlphaFoldDB" id="A0A2N5XS98"/>
<evidence type="ECO:0000256" key="2">
    <source>
        <dbReference type="ARBA" id="ARBA00022475"/>
    </source>
</evidence>
<keyword evidence="8" id="KW-1185">Reference proteome</keyword>
<dbReference type="GO" id="GO:0015920">
    <property type="term" value="P:lipopolysaccharide transport"/>
    <property type="evidence" value="ECO:0007669"/>
    <property type="project" value="TreeGrafter"/>
</dbReference>
<feature type="transmembrane region" description="Helical" evidence="6">
    <location>
        <begin position="335"/>
        <end position="358"/>
    </location>
</feature>
<gene>
    <name evidence="7" type="ORF">C0081_08660</name>
</gene>
<feature type="transmembrane region" description="Helical" evidence="6">
    <location>
        <begin position="57"/>
        <end position="85"/>
    </location>
</feature>
<dbReference type="Pfam" id="PF03739">
    <property type="entry name" value="LptF_LptG"/>
    <property type="match status" value="1"/>
</dbReference>
<keyword evidence="5 6" id="KW-0472">Membrane</keyword>
<evidence type="ECO:0000256" key="4">
    <source>
        <dbReference type="ARBA" id="ARBA00022989"/>
    </source>
</evidence>
<keyword evidence="3 6" id="KW-0812">Transmembrane</keyword>
<dbReference type="PANTHER" id="PTHR33529">
    <property type="entry name" value="SLR0882 PROTEIN-RELATED"/>
    <property type="match status" value="1"/>
</dbReference>
<evidence type="ECO:0000313" key="8">
    <source>
        <dbReference type="Proteomes" id="UP000234881"/>
    </source>
</evidence>
<comment type="caution">
    <text evidence="7">The sequence shown here is derived from an EMBL/GenBank/DDBJ whole genome shotgun (WGS) entry which is preliminary data.</text>
</comment>
<sequence>MNESNQVETRFMKLIERYIFMRTVTAFLMTVTALTAIVWLTQALSDLDLVTAKGQTILIFLSMTSLVLPTLVMVIAPFAVMIAVAHTLNSLNADSELVVINATSAPPWVVVKPILIMGLVATLLGASLSLYAAPRALGSLRGFITQVRADLVASIVKEGIFTEIEEGMTFHIQKREPNGIMRGLFLSDERDPQKPIIYSSEFAQIIETTDGTFLKMERGTIQQQIPKQQDGENDPEQSPDFSSVNIINFDSYAIDLTKFTGVSESSSRFLKPRERTTHSLLNPDINDKLYLSQKDGSRSELHDRFTNPLYNLVFACVITAFLAQVRTTRERRGNAILIAILLAASLRLAGFATTSLAIQTPYAVPFMYILPLSAIVLSLWVAVTGRRLVFIDNLIRKMELLNPHILNKLNKMRSNRQTPNAI</sequence>
<evidence type="ECO:0000256" key="5">
    <source>
        <dbReference type="ARBA" id="ARBA00023136"/>
    </source>
</evidence>